<protein>
    <submittedName>
        <fullName evidence="1">Dynein heavy chain 5, axonemal</fullName>
    </submittedName>
</protein>
<accession>A0A8D8X2B2</accession>
<dbReference type="EMBL" id="HBUF01250075">
    <property type="protein sequence ID" value="CAG6679788.1"/>
    <property type="molecule type" value="Transcribed_RNA"/>
</dbReference>
<dbReference type="AlphaFoldDB" id="A0A8D8X2B2"/>
<evidence type="ECO:0000313" key="1">
    <source>
        <dbReference type="EMBL" id="CAG6679788.1"/>
    </source>
</evidence>
<reference evidence="1" key="1">
    <citation type="submission" date="2021-05" db="EMBL/GenBank/DDBJ databases">
        <authorList>
            <person name="Alioto T."/>
            <person name="Alioto T."/>
            <person name="Gomez Garrido J."/>
        </authorList>
    </citation>
    <scope>NUCLEOTIDE SEQUENCE</scope>
</reference>
<proteinExistence type="predicted"/>
<organism evidence="1">
    <name type="scientific">Cacopsylla melanoneura</name>
    <dbReference type="NCBI Taxonomy" id="428564"/>
    <lineage>
        <taxon>Eukaryota</taxon>
        <taxon>Metazoa</taxon>
        <taxon>Ecdysozoa</taxon>
        <taxon>Arthropoda</taxon>
        <taxon>Hexapoda</taxon>
        <taxon>Insecta</taxon>
        <taxon>Pterygota</taxon>
        <taxon>Neoptera</taxon>
        <taxon>Paraneoptera</taxon>
        <taxon>Hemiptera</taxon>
        <taxon>Sternorrhyncha</taxon>
        <taxon>Psylloidea</taxon>
        <taxon>Psyllidae</taxon>
        <taxon>Psyllinae</taxon>
        <taxon>Cacopsylla</taxon>
    </lineage>
</organism>
<name>A0A8D8X2B2_9HEMI</name>
<sequence length="200" mass="21998">MVEEAVEEVLDLVKKEAEIWKANNADSDTFFDTLLDETSSNVSKPSQAAIEPSGTPTQQQDWSSVYECFENPQNLLRTGGGLSKAMQEMVLNAVSEMRRYYSRKVIDVLIKVTRTSLDTLRRRFILNTGPPPVFLLDAKLKIPSVIIWPPLEEVQEALITAGKHITGVAKGVAQWTGGETQVSGNKSIEHITGVAKGVAQ</sequence>